<evidence type="ECO:0000259" key="1">
    <source>
        <dbReference type="PROSITE" id="PS51352"/>
    </source>
</evidence>
<dbReference type="InterPro" id="IPR013766">
    <property type="entry name" value="Thioredoxin_domain"/>
</dbReference>
<sequence length="184" mass="20729">MPLKTPICDFGQAAKSFELKSTNNEIIKLNDVKGTNGTLVMFICNHCPYVKAIIRDIVEDCKNLEKLGVKAVAISANDPINYPEDSFENMIEFSKKHQFSFPYLFDETQNVAKSYDAVCTPDFFGYNNNLELQYRGRIRELDNLKPVRAGDSDLFTAMKQIAETGKGPETQIPSVGCSIKWLDN</sequence>
<dbReference type="HOGENOM" id="CLU_076204_1_0_5"/>
<dbReference type="CDD" id="cd02969">
    <property type="entry name" value="PRX_like1"/>
    <property type="match status" value="1"/>
</dbReference>
<dbReference type="PANTHER" id="PTHR43640">
    <property type="entry name" value="OS07G0260300 PROTEIN"/>
    <property type="match status" value="1"/>
</dbReference>
<dbReference type="GO" id="GO:0016209">
    <property type="term" value="F:antioxidant activity"/>
    <property type="evidence" value="ECO:0007669"/>
    <property type="project" value="InterPro"/>
</dbReference>
<comment type="caution">
    <text evidence="2">The sequence shown here is derived from an EMBL/GenBank/DDBJ whole genome shotgun (WGS) entry which is preliminary data.</text>
</comment>
<dbReference type="EMBL" id="AAPV01000002">
    <property type="protein sequence ID" value="EAS84104.1"/>
    <property type="molecule type" value="Genomic_DNA"/>
</dbReference>
<reference evidence="2 3" key="1">
    <citation type="submission" date="2006-04" db="EMBL/GenBank/DDBJ databases">
        <authorList>
            <person name="Giovannoni S.J."/>
            <person name="Cho J.-C."/>
            <person name="Ferriera S."/>
            <person name="Johnson J."/>
            <person name="Kravitz S."/>
            <person name="Halpern A."/>
            <person name="Remington K."/>
            <person name="Beeson K."/>
            <person name="Tran B."/>
            <person name="Rogers Y.-H."/>
            <person name="Friedman R."/>
            <person name="Venter J.C."/>
        </authorList>
    </citation>
    <scope>NUCLEOTIDE SEQUENCE [LARGE SCALE GENOMIC DNA]</scope>
    <source>
        <strain evidence="2 3">HTCC1002</strain>
    </source>
</reference>
<evidence type="ECO:0000313" key="2">
    <source>
        <dbReference type="EMBL" id="EAS84104.1"/>
    </source>
</evidence>
<dbReference type="RefSeq" id="WP_006996691.1">
    <property type="nucleotide sequence ID" value="NZ_CH724130.1"/>
</dbReference>
<dbReference type="InterPro" id="IPR047262">
    <property type="entry name" value="PRX-like1"/>
</dbReference>
<accession>Q1UZT7</accession>
<dbReference type="InterPro" id="IPR036249">
    <property type="entry name" value="Thioredoxin-like_sf"/>
</dbReference>
<feature type="domain" description="Thioredoxin" evidence="1">
    <location>
        <begin position="8"/>
        <end position="143"/>
    </location>
</feature>
<proteinExistence type="predicted"/>
<dbReference type="InterPro" id="IPR000866">
    <property type="entry name" value="AhpC/TSA"/>
</dbReference>
<dbReference type="SUPFAM" id="SSF52833">
    <property type="entry name" value="Thioredoxin-like"/>
    <property type="match status" value="1"/>
</dbReference>
<dbReference type="Pfam" id="PF00578">
    <property type="entry name" value="AhpC-TSA"/>
    <property type="match status" value="1"/>
</dbReference>
<dbReference type="PROSITE" id="PS51352">
    <property type="entry name" value="THIOREDOXIN_2"/>
    <property type="match status" value="1"/>
</dbReference>
<dbReference type="GO" id="GO:0016491">
    <property type="term" value="F:oxidoreductase activity"/>
    <property type="evidence" value="ECO:0007669"/>
    <property type="project" value="InterPro"/>
</dbReference>
<dbReference type="Proteomes" id="UP000005306">
    <property type="component" value="Unassembled WGS sequence"/>
</dbReference>
<evidence type="ECO:0000313" key="3">
    <source>
        <dbReference type="Proteomes" id="UP000005306"/>
    </source>
</evidence>
<dbReference type="PANTHER" id="PTHR43640:SF1">
    <property type="entry name" value="THIOREDOXIN-DEPENDENT PEROXIREDOXIN"/>
    <property type="match status" value="1"/>
</dbReference>
<protein>
    <recommendedName>
        <fullName evidence="1">Thioredoxin domain-containing protein</fullName>
    </recommendedName>
</protein>
<dbReference type="AlphaFoldDB" id="Q1UZT7"/>
<organism evidence="2 3">
    <name type="scientific">Pelagibacter ubique (strain HTCC1002)</name>
    <dbReference type="NCBI Taxonomy" id="314261"/>
    <lineage>
        <taxon>Bacteria</taxon>
        <taxon>Pseudomonadati</taxon>
        <taxon>Pseudomonadota</taxon>
        <taxon>Alphaproteobacteria</taxon>
        <taxon>Candidatus Pelagibacterales</taxon>
        <taxon>Candidatus Pelagibacteraceae</taxon>
        <taxon>Candidatus Pelagibacter</taxon>
    </lineage>
</organism>
<dbReference type="Gene3D" id="3.40.30.10">
    <property type="entry name" value="Glutaredoxin"/>
    <property type="match status" value="1"/>
</dbReference>
<name>Q1UZT7_PELU1</name>
<gene>
    <name evidence="2" type="ORF">PU1002_00240</name>
</gene>